<dbReference type="AlphaFoldDB" id="A0AA97GVF5"/>
<dbReference type="GO" id="GO:0046872">
    <property type="term" value="F:metal ion binding"/>
    <property type="evidence" value="ECO:0007669"/>
    <property type="project" value="UniProtKB-KW"/>
</dbReference>
<dbReference type="InterPro" id="IPR011650">
    <property type="entry name" value="Peptidase_M20_dimer"/>
</dbReference>
<dbReference type="EC" id="3.5.1.32" evidence="4"/>
<dbReference type="Gene3D" id="3.30.70.360">
    <property type="match status" value="1"/>
</dbReference>
<reference evidence="4" key="1">
    <citation type="submission" date="2023-06" db="EMBL/GenBank/DDBJ databases">
        <title>Gordonia sp. nov. and Pseudochrobactrum sp. nov., two species isolated from the burying beetle Nicrophorus vespilloides.</title>
        <authorList>
            <person name="Poehlein A."/>
            <person name="Guzman J."/>
            <person name="Daniel R."/>
            <person name="Vilcinskas A."/>
        </authorList>
    </citation>
    <scope>NUCLEOTIDE SEQUENCE</scope>
    <source>
        <strain evidence="4">MP11Mi</strain>
    </source>
</reference>
<keyword evidence="2" id="KW-0464">Manganese</keyword>
<evidence type="ECO:0000259" key="3">
    <source>
        <dbReference type="Pfam" id="PF07687"/>
    </source>
</evidence>
<dbReference type="PANTHER" id="PTHR11014">
    <property type="entry name" value="PEPTIDASE M20 FAMILY MEMBER"/>
    <property type="match status" value="1"/>
</dbReference>
<dbReference type="Pfam" id="PF01546">
    <property type="entry name" value="Peptidase_M20"/>
    <property type="match status" value="1"/>
</dbReference>
<keyword evidence="1 4" id="KW-0378">Hydrolase</keyword>
<dbReference type="SUPFAM" id="SSF53187">
    <property type="entry name" value="Zn-dependent exopeptidases"/>
    <property type="match status" value="1"/>
</dbReference>
<name>A0AA97GVF5_9ACTN</name>
<feature type="binding site" evidence="2">
    <location>
        <position position="135"/>
    </location>
    <ligand>
        <name>Mn(2+)</name>
        <dbReference type="ChEBI" id="CHEBI:29035"/>
        <label>2</label>
    </ligand>
</feature>
<dbReference type="GO" id="GO:0050118">
    <property type="term" value="F:N-acetyldiaminopimelate deacetylase activity"/>
    <property type="evidence" value="ECO:0007669"/>
    <property type="project" value="UniProtKB-ARBA"/>
</dbReference>
<dbReference type="PIRSF" id="PIRSF005962">
    <property type="entry name" value="Pept_M20D_amidohydro"/>
    <property type="match status" value="1"/>
</dbReference>
<keyword evidence="2" id="KW-0479">Metal-binding</keyword>
<feature type="domain" description="Peptidase M20 dimerisation" evidence="3">
    <location>
        <begin position="185"/>
        <end position="279"/>
    </location>
</feature>
<organism evidence="4">
    <name type="scientific">Gordonia sp. MP11Mi</name>
    <dbReference type="NCBI Taxonomy" id="3022769"/>
    <lineage>
        <taxon>Bacteria</taxon>
        <taxon>Bacillati</taxon>
        <taxon>Actinomycetota</taxon>
        <taxon>Actinomycetes</taxon>
        <taxon>Mycobacteriales</taxon>
        <taxon>Gordoniaceae</taxon>
        <taxon>Gordonia</taxon>
    </lineage>
</organism>
<dbReference type="Pfam" id="PF07687">
    <property type="entry name" value="M20_dimer"/>
    <property type="match status" value="1"/>
</dbReference>
<dbReference type="GO" id="GO:0047980">
    <property type="term" value="F:hippurate hydrolase activity"/>
    <property type="evidence" value="ECO:0007669"/>
    <property type="project" value="UniProtKB-EC"/>
</dbReference>
<feature type="binding site" evidence="2">
    <location>
        <position position="99"/>
    </location>
    <ligand>
        <name>Mn(2+)</name>
        <dbReference type="ChEBI" id="CHEBI:29035"/>
        <label>2</label>
    </ligand>
</feature>
<evidence type="ECO:0000256" key="2">
    <source>
        <dbReference type="PIRSR" id="PIRSR005962-1"/>
    </source>
</evidence>
<dbReference type="SUPFAM" id="SSF55031">
    <property type="entry name" value="Bacterial exopeptidase dimerisation domain"/>
    <property type="match status" value="1"/>
</dbReference>
<evidence type="ECO:0000256" key="1">
    <source>
        <dbReference type="ARBA" id="ARBA00022801"/>
    </source>
</evidence>
<accession>A0AA97GVF5</accession>
<protein>
    <submittedName>
        <fullName evidence="4">Hippurate hydrolase</fullName>
        <ecNumber evidence="4">3.5.1.32</ecNumber>
    </submittedName>
</protein>
<dbReference type="InterPro" id="IPR002933">
    <property type="entry name" value="Peptidase_M20"/>
</dbReference>
<dbReference type="Gene3D" id="3.40.630.10">
    <property type="entry name" value="Zn peptidases"/>
    <property type="match status" value="1"/>
</dbReference>
<feature type="binding site" evidence="2">
    <location>
        <position position="162"/>
    </location>
    <ligand>
        <name>Mn(2+)</name>
        <dbReference type="ChEBI" id="CHEBI:29035"/>
        <label>2</label>
    </ligand>
</feature>
<dbReference type="InterPro" id="IPR036264">
    <property type="entry name" value="Bact_exopeptidase_dim_dom"/>
</dbReference>
<dbReference type="RefSeq" id="WP_420041913.1">
    <property type="nucleotide sequence ID" value="NZ_CP128986.1"/>
</dbReference>
<dbReference type="NCBIfam" id="TIGR01891">
    <property type="entry name" value="amidohydrolases"/>
    <property type="match status" value="1"/>
</dbReference>
<sequence length="403" mass="42024">MTDLNRLYLDLHSHPELSGQEKRTAGIVAAALRESGYEVIEHIGGYGVAGILRNGEGPTVWLRADMDALPVKEDTGLAYASEVVVANEDGIPTPVMHACGHDMHVTALIGAAETLAASIGEWTGTVVTVFQPAEENLSGARAMVDDGLLDKVPHPDVVLGQHVAPGPAGMVFYHSGATLAASDALEITLFGRGGHGSRPETTVDTVVLAASVIMRLQTIVSREIAAGDEAVVTIGRVEVGTKNNIIPDEGVLELSVRTYTPEVRAKVLAAINRIVEGEAAASGADRSPEIRTVYHSPPTVNDDDATRRVVGAFNSAFPGRVMAVPAGTGSEDFGILGAAAGAPSVYWFLGGADPKLFAPPADLMQVLGQIPSNHSPKYAPVIEPTTTVGVAALVTAARAWLTE</sequence>
<feature type="binding site" evidence="2">
    <location>
        <position position="101"/>
    </location>
    <ligand>
        <name>Mn(2+)</name>
        <dbReference type="ChEBI" id="CHEBI:29035"/>
        <label>2</label>
    </ligand>
</feature>
<gene>
    <name evidence="4" type="primary">hipO</name>
    <name evidence="4" type="ORF">MP11Mi_17910</name>
</gene>
<dbReference type="InterPro" id="IPR017439">
    <property type="entry name" value="Amidohydrolase"/>
</dbReference>
<evidence type="ECO:0000313" key="4">
    <source>
        <dbReference type="EMBL" id="WOC12700.1"/>
    </source>
</evidence>
<dbReference type="PANTHER" id="PTHR11014:SF63">
    <property type="entry name" value="METALLOPEPTIDASE, PUTATIVE (AFU_ORTHOLOGUE AFUA_6G09600)-RELATED"/>
    <property type="match status" value="1"/>
</dbReference>
<dbReference type="GO" id="GO:0019877">
    <property type="term" value="P:diaminopimelate biosynthetic process"/>
    <property type="evidence" value="ECO:0007669"/>
    <property type="project" value="UniProtKB-ARBA"/>
</dbReference>
<dbReference type="EMBL" id="CP128986">
    <property type="protein sequence ID" value="WOC12700.1"/>
    <property type="molecule type" value="Genomic_DNA"/>
</dbReference>
<proteinExistence type="predicted"/>
<comment type="cofactor">
    <cofactor evidence="2">
        <name>Mn(2+)</name>
        <dbReference type="ChEBI" id="CHEBI:29035"/>
    </cofactor>
    <text evidence="2">The Mn(2+) ion enhances activity.</text>
</comment>
<dbReference type="FunFam" id="3.30.70.360:FF:000001">
    <property type="entry name" value="N-acetyldiaminopimelate deacetylase"/>
    <property type="match status" value="1"/>
</dbReference>